<dbReference type="GO" id="GO:0046872">
    <property type="term" value="F:metal ion binding"/>
    <property type="evidence" value="ECO:0007669"/>
    <property type="project" value="UniProtKB-KW"/>
</dbReference>
<dbReference type="InterPro" id="IPR000760">
    <property type="entry name" value="Inositol_monophosphatase-like"/>
</dbReference>
<dbReference type="PROSITE" id="PS00630">
    <property type="entry name" value="IMP_2"/>
    <property type="match status" value="1"/>
</dbReference>
<reference evidence="3" key="1">
    <citation type="submission" date="2018-05" db="EMBL/GenBank/DDBJ databases">
        <authorList>
            <person name="Lanie J.A."/>
            <person name="Ng W.-L."/>
            <person name="Kazmierczak K.M."/>
            <person name="Andrzejewski T.M."/>
            <person name="Davidsen T.M."/>
            <person name="Wayne K.J."/>
            <person name="Tettelin H."/>
            <person name="Glass J.I."/>
            <person name="Rusch D."/>
            <person name="Podicherti R."/>
            <person name="Tsui H.-C.T."/>
            <person name="Winkler M.E."/>
        </authorList>
    </citation>
    <scope>NUCLEOTIDE SEQUENCE</scope>
</reference>
<evidence type="ECO:0000256" key="2">
    <source>
        <dbReference type="ARBA" id="ARBA00022842"/>
    </source>
</evidence>
<dbReference type="GO" id="GO:0006020">
    <property type="term" value="P:inositol metabolic process"/>
    <property type="evidence" value="ECO:0007669"/>
    <property type="project" value="TreeGrafter"/>
</dbReference>
<protein>
    <recommendedName>
        <fullName evidence="4">Inositol-1-monophosphatase</fullName>
    </recommendedName>
</protein>
<dbReference type="PRINTS" id="PR00377">
    <property type="entry name" value="IMPHPHTASES"/>
</dbReference>
<organism evidence="3">
    <name type="scientific">marine metagenome</name>
    <dbReference type="NCBI Taxonomy" id="408172"/>
    <lineage>
        <taxon>unclassified sequences</taxon>
        <taxon>metagenomes</taxon>
        <taxon>ecological metagenomes</taxon>
    </lineage>
</organism>
<dbReference type="SUPFAM" id="SSF56655">
    <property type="entry name" value="Carbohydrate phosphatase"/>
    <property type="match status" value="1"/>
</dbReference>
<dbReference type="Gene3D" id="3.40.190.80">
    <property type="match status" value="1"/>
</dbReference>
<gene>
    <name evidence="3" type="ORF">METZ01_LOCUS80134</name>
</gene>
<proteinExistence type="predicted"/>
<name>A0A381UGL1_9ZZZZ</name>
<dbReference type="GO" id="GO:0046854">
    <property type="term" value="P:phosphatidylinositol phosphate biosynthetic process"/>
    <property type="evidence" value="ECO:0007669"/>
    <property type="project" value="InterPro"/>
</dbReference>
<dbReference type="PANTHER" id="PTHR20854:SF4">
    <property type="entry name" value="INOSITOL-1-MONOPHOSPHATASE-RELATED"/>
    <property type="match status" value="1"/>
</dbReference>
<dbReference type="GO" id="GO:0007165">
    <property type="term" value="P:signal transduction"/>
    <property type="evidence" value="ECO:0007669"/>
    <property type="project" value="TreeGrafter"/>
</dbReference>
<evidence type="ECO:0000313" key="3">
    <source>
        <dbReference type="EMBL" id="SVA27280.1"/>
    </source>
</evidence>
<dbReference type="Gene3D" id="3.30.540.10">
    <property type="entry name" value="Fructose-1,6-Bisphosphatase, subunit A, domain 1"/>
    <property type="match status" value="1"/>
</dbReference>
<evidence type="ECO:0008006" key="4">
    <source>
        <dbReference type="Google" id="ProtNLM"/>
    </source>
</evidence>
<accession>A0A381UGL1</accession>
<feature type="non-terminal residue" evidence="3">
    <location>
        <position position="1"/>
    </location>
</feature>
<dbReference type="EMBL" id="UINC01006397">
    <property type="protein sequence ID" value="SVA27280.1"/>
    <property type="molecule type" value="Genomic_DNA"/>
</dbReference>
<evidence type="ECO:0000256" key="1">
    <source>
        <dbReference type="ARBA" id="ARBA00022723"/>
    </source>
</evidence>
<dbReference type="Pfam" id="PF00459">
    <property type="entry name" value="Inositol_P"/>
    <property type="match status" value="1"/>
</dbReference>
<dbReference type="AlphaFoldDB" id="A0A381UGL1"/>
<keyword evidence="1" id="KW-0479">Metal-binding</keyword>
<sequence>VDPLDGTTNFSHSYPFCGPSIGLCLGDEVLVGVLADPFRDELYFASKGNGAYMNDLHNTGTPQKLSVTSVDTLHKALFSSGFPHDKESQMFKNMLERFIRLEYESHSIRKTGSAALSLAYVAAGRIESYVASGQHSWDMAGGILIVEEAGGKVTDFEGHPYTMGTREWLISNGALHDTLVELLKID</sequence>
<keyword evidence="2" id="KW-0460">Magnesium</keyword>
<dbReference type="PANTHER" id="PTHR20854">
    <property type="entry name" value="INOSITOL MONOPHOSPHATASE"/>
    <property type="match status" value="1"/>
</dbReference>
<dbReference type="GO" id="GO:0008934">
    <property type="term" value="F:inositol monophosphate 1-phosphatase activity"/>
    <property type="evidence" value="ECO:0007669"/>
    <property type="project" value="TreeGrafter"/>
</dbReference>
<dbReference type="InterPro" id="IPR020550">
    <property type="entry name" value="Inositol_monophosphatase_CS"/>
</dbReference>